<evidence type="ECO:0000256" key="9">
    <source>
        <dbReference type="PIRSR" id="PIRSR605093-1"/>
    </source>
</evidence>
<feature type="domain" description="RdRp catalytic" evidence="10">
    <location>
        <begin position="237"/>
        <end position="371"/>
    </location>
</feature>
<evidence type="ECO:0000259" key="10">
    <source>
        <dbReference type="PROSITE" id="PS50522"/>
    </source>
</evidence>
<dbReference type="PROSITE" id="PS50522">
    <property type="entry name" value="RDRP_PHAGE"/>
    <property type="match status" value="1"/>
</dbReference>
<evidence type="ECO:0000256" key="8">
    <source>
        <dbReference type="ARBA" id="ARBA00048744"/>
    </source>
</evidence>
<gene>
    <name evidence="11" type="ORF">H4Bulk47420_000004</name>
</gene>
<evidence type="ECO:0000256" key="3">
    <source>
        <dbReference type="ARBA" id="ARBA00022679"/>
    </source>
</evidence>
<dbReference type="GO" id="GO:0039694">
    <property type="term" value="P:viral RNA genome replication"/>
    <property type="evidence" value="ECO:0007669"/>
    <property type="project" value="InterPro"/>
</dbReference>
<dbReference type="EMBL" id="MN035640">
    <property type="protein sequence ID" value="QDH90585.1"/>
    <property type="molecule type" value="Genomic_RNA"/>
</dbReference>
<evidence type="ECO:0000256" key="7">
    <source>
        <dbReference type="ARBA" id="ARBA00030248"/>
    </source>
</evidence>
<accession>A0A514DAF0</accession>
<keyword evidence="5" id="KW-0547">Nucleotide-binding</keyword>
<evidence type="ECO:0000256" key="6">
    <source>
        <dbReference type="ARBA" id="ARBA00022953"/>
    </source>
</evidence>
<evidence type="ECO:0000256" key="1">
    <source>
        <dbReference type="ARBA" id="ARBA00012494"/>
    </source>
</evidence>
<protein>
    <recommendedName>
        <fullName evidence="1">RNA-directed RNA polymerase</fullName>
        <ecNumber evidence="1">2.7.7.48</ecNumber>
    </recommendedName>
    <alternativeName>
        <fullName evidence="7">RNA replicase beta chain</fullName>
    </alternativeName>
</protein>
<keyword evidence="4" id="KW-0548">Nucleotidyltransferase</keyword>
<feature type="non-terminal residue" evidence="11">
    <location>
        <position position="567"/>
    </location>
</feature>
<keyword evidence="3" id="KW-0808">Transferase</keyword>
<dbReference type="InterPro" id="IPR005093">
    <property type="entry name" value="RNArep_beta"/>
</dbReference>
<sequence>MRINADVLYSNLLVDLGDVVDPALPSWAVDSTSKQVACYLLRDTLLKKFNEEEKPSPNACLAAFKKFTAVNDKCAEWSLVLDRTSDEELINSVKMELYRFWYVGGDSPLISDLREVYLEGRAGPGASISARGQDFYTKMFDSPLSSTRGLPEIWERCVSMGGLSFEAEASRLLNHGYDVVESSRYSFVNKTTAVARGICTEPTINMWFQLGIGRMLERRLGSFYGIWLDTQPNRNRELARAGSIDGTVCTIDLESASDSLGLKMLREMLPRSWMALLEMFRCPSTILPTGSVLDLNMVSTMGNGFTFPMQTILFSAVVKGVAKRLGVKTDSSNFGVFGDDIICPSSIYRTVKRVLTILGFVVNSDKTFVEGPFRESCGADYHLGMNVRGVYIKKLLTLQDLFVAINNLNRWSAKTGVFLNRSVCYLASFLRHGYPVPLDENDDAGIHTPLYFTRNLRRNKVGSIGYKARAPSEYAFYILGDVIWTFRDQVRRNYNPAGLYISLLFGGIRGYRVLLRQRRVLYVTKRRSTPRWDWLPPRPLEGLHGPQGYRRLVDAWYWNLLGSSFGT</sequence>
<comment type="catalytic activity">
    <reaction evidence="8">
        <text>RNA(n) + a ribonucleoside 5'-triphosphate = RNA(n+1) + diphosphate</text>
        <dbReference type="Rhea" id="RHEA:21248"/>
        <dbReference type="Rhea" id="RHEA-COMP:14527"/>
        <dbReference type="Rhea" id="RHEA-COMP:17342"/>
        <dbReference type="ChEBI" id="CHEBI:33019"/>
        <dbReference type="ChEBI" id="CHEBI:61557"/>
        <dbReference type="ChEBI" id="CHEBI:140395"/>
        <dbReference type="EC" id="2.7.7.48"/>
    </reaction>
</comment>
<dbReference type="InterPro" id="IPR007096">
    <property type="entry name" value="RNA-dir_Rpol_cat_phage"/>
</dbReference>
<name>A0A514DAF0_9VIRU</name>
<feature type="binding site" evidence="9">
    <location>
        <position position="339"/>
    </location>
    <ligand>
        <name>Mg(2+)</name>
        <dbReference type="ChEBI" id="CHEBI:18420"/>
        <label>2</label>
    </ligand>
</feature>
<feature type="binding site" evidence="9">
    <location>
        <position position="252"/>
    </location>
    <ligand>
        <name>Mg(2+)</name>
        <dbReference type="ChEBI" id="CHEBI:18420"/>
        <label>2</label>
    </ligand>
</feature>
<dbReference type="GO" id="GO:0000166">
    <property type="term" value="F:nucleotide binding"/>
    <property type="evidence" value="ECO:0007669"/>
    <property type="project" value="UniProtKB-KW"/>
</dbReference>
<comment type="cofactor">
    <cofactor evidence="9">
        <name>Mg(2+)</name>
        <dbReference type="ChEBI" id="CHEBI:18420"/>
    </cofactor>
    <text evidence="9">Binds 2 Mg(2+) per subunit.</text>
</comment>
<keyword evidence="6" id="KW-0693">Viral RNA replication</keyword>
<dbReference type="EC" id="2.7.7.48" evidence="1"/>
<evidence type="ECO:0000313" key="11">
    <source>
        <dbReference type="EMBL" id="QDH90585.1"/>
    </source>
</evidence>
<organism evidence="11">
    <name type="scientific">Leviviridae sp</name>
    <dbReference type="NCBI Taxonomy" id="2027243"/>
    <lineage>
        <taxon>Viruses</taxon>
        <taxon>Riboviria</taxon>
        <taxon>Orthornavirae</taxon>
        <taxon>Lenarviricota</taxon>
        <taxon>Leviviricetes</taxon>
        <taxon>Norzivirales</taxon>
        <taxon>Fiersviridae</taxon>
    </lineage>
</organism>
<evidence type="ECO:0000256" key="4">
    <source>
        <dbReference type="ARBA" id="ARBA00022695"/>
    </source>
</evidence>
<evidence type="ECO:0000256" key="2">
    <source>
        <dbReference type="ARBA" id="ARBA00022484"/>
    </source>
</evidence>
<keyword evidence="9" id="KW-0460">Magnesium</keyword>
<reference evidence="11" key="1">
    <citation type="submission" date="2019-05" db="EMBL/GenBank/DDBJ databases">
        <title>Metatranscriptomic reconstruction reveals RNA viruses with the potential to shape carbon cycling in soil.</title>
        <authorList>
            <person name="Starr E.P."/>
            <person name="Nuccio E."/>
            <person name="Pett-Ridge J."/>
            <person name="Banfield J.F."/>
            <person name="Firestone M.K."/>
        </authorList>
    </citation>
    <scope>NUCLEOTIDE SEQUENCE</scope>
    <source>
        <strain evidence="11">H4_Bulk_47_scaffold_420</strain>
    </source>
</reference>
<dbReference type="GO" id="GO:0046872">
    <property type="term" value="F:metal ion binding"/>
    <property type="evidence" value="ECO:0007669"/>
    <property type="project" value="UniProtKB-KW"/>
</dbReference>
<dbReference type="Pfam" id="PF03431">
    <property type="entry name" value="RNA_replicase_B"/>
    <property type="match status" value="1"/>
</dbReference>
<dbReference type="GO" id="GO:0003968">
    <property type="term" value="F:RNA-directed RNA polymerase activity"/>
    <property type="evidence" value="ECO:0007669"/>
    <property type="project" value="UniProtKB-KW"/>
</dbReference>
<keyword evidence="9" id="KW-0479">Metal-binding</keyword>
<proteinExistence type="predicted"/>
<feature type="binding site" evidence="9">
    <location>
        <position position="340"/>
    </location>
    <ligand>
        <name>Mg(2+)</name>
        <dbReference type="ChEBI" id="CHEBI:18420"/>
        <label>2</label>
    </ligand>
</feature>
<keyword evidence="2 11" id="KW-0696">RNA-directed RNA polymerase</keyword>
<evidence type="ECO:0000256" key="5">
    <source>
        <dbReference type="ARBA" id="ARBA00022741"/>
    </source>
</evidence>